<dbReference type="KEGG" id="eba:ebB117"/>
<dbReference type="HOGENOM" id="CLU_2153078_0_0_4"/>
<protein>
    <submittedName>
        <fullName evidence="2">Uncharacterized protein</fullName>
    </submittedName>
</protein>
<gene>
    <name evidence="2" type="ORF">ebB117</name>
</gene>
<organism evidence="2 3">
    <name type="scientific">Aromatoleum aromaticum (strain DSM 19018 / LMG 30748 / EbN1)</name>
    <name type="common">Azoarcus sp. (strain EbN1)</name>
    <dbReference type="NCBI Taxonomy" id="76114"/>
    <lineage>
        <taxon>Bacteria</taxon>
        <taxon>Pseudomonadati</taxon>
        <taxon>Pseudomonadota</taxon>
        <taxon>Betaproteobacteria</taxon>
        <taxon>Rhodocyclales</taxon>
        <taxon>Rhodocyclaceae</taxon>
        <taxon>Aromatoleum</taxon>
    </lineage>
</organism>
<evidence type="ECO:0000313" key="3">
    <source>
        <dbReference type="Proteomes" id="UP000006552"/>
    </source>
</evidence>
<dbReference type="EMBL" id="CR555306">
    <property type="protein sequence ID" value="CAI08138.1"/>
    <property type="molecule type" value="Genomic_DNA"/>
</dbReference>
<dbReference type="Proteomes" id="UP000006552">
    <property type="component" value="Chromosome"/>
</dbReference>
<accession>Q5P3H6</accession>
<name>Q5P3H6_AROAE</name>
<dbReference type="STRING" id="76114.ebB117"/>
<evidence type="ECO:0000313" key="2">
    <source>
        <dbReference type="EMBL" id="CAI08138.1"/>
    </source>
</evidence>
<dbReference type="AlphaFoldDB" id="Q5P3H6"/>
<keyword evidence="3" id="KW-1185">Reference proteome</keyword>
<reference evidence="2 3" key="1">
    <citation type="journal article" date="2005" name="Arch. Microbiol.">
        <title>The genome sequence of an anaerobic aromatic-degrading denitrifying bacterium, strain EbN1.</title>
        <authorList>
            <person name="Rabus R."/>
            <person name="Kube M."/>
            <person name="Heider J."/>
            <person name="Beck A."/>
            <person name="Heitmann K."/>
            <person name="Widdel F."/>
            <person name="Reinhardt R."/>
        </authorList>
    </citation>
    <scope>NUCLEOTIDE SEQUENCE [LARGE SCALE GENOMIC DNA]</scope>
    <source>
        <strain evidence="2 3">EbN1</strain>
    </source>
</reference>
<proteinExistence type="predicted"/>
<sequence>MQQSVFFPVYLAGAGFRGPSRGTVSTAPSPPTLPSNSIRSSDRMASRMPVGADARSISVCFPGGIRPAHAHRALAATASPMGRCDAFSFARSPGHRFGTTIRCAGHTRKNP</sequence>
<evidence type="ECO:0000256" key="1">
    <source>
        <dbReference type="SAM" id="MobiDB-lite"/>
    </source>
</evidence>
<feature type="region of interest" description="Disordered" evidence="1">
    <location>
        <begin position="15"/>
        <end position="48"/>
    </location>
</feature>